<dbReference type="InterPro" id="IPR002364">
    <property type="entry name" value="Quin_OxRdtase/zeta-crystal_CS"/>
</dbReference>
<dbReference type="PANTHER" id="PTHR48106">
    <property type="entry name" value="QUINONE OXIDOREDUCTASE PIG3-RELATED"/>
    <property type="match status" value="1"/>
</dbReference>
<accession>A0ABP7TCA5</accession>
<proteinExistence type="predicted"/>
<dbReference type="RefSeq" id="WP_344880861.1">
    <property type="nucleotide sequence ID" value="NZ_BAABAL010000018.1"/>
</dbReference>
<keyword evidence="1" id="KW-0521">NADP</keyword>
<dbReference type="PANTHER" id="PTHR48106:SF13">
    <property type="entry name" value="QUINONE OXIDOREDUCTASE-RELATED"/>
    <property type="match status" value="1"/>
</dbReference>
<dbReference type="Pfam" id="PF08240">
    <property type="entry name" value="ADH_N"/>
    <property type="match status" value="1"/>
</dbReference>
<keyword evidence="5" id="KW-1185">Reference proteome</keyword>
<evidence type="ECO:0000313" key="4">
    <source>
        <dbReference type="EMBL" id="GAA4024148.1"/>
    </source>
</evidence>
<dbReference type="Pfam" id="PF13602">
    <property type="entry name" value="ADH_zinc_N_2"/>
    <property type="match status" value="1"/>
</dbReference>
<gene>
    <name evidence="4" type="ORF">GCM10022247_55790</name>
</gene>
<evidence type="ECO:0000256" key="1">
    <source>
        <dbReference type="ARBA" id="ARBA00022857"/>
    </source>
</evidence>
<dbReference type="Proteomes" id="UP001501747">
    <property type="component" value="Unassembled WGS sequence"/>
</dbReference>
<dbReference type="InterPro" id="IPR011032">
    <property type="entry name" value="GroES-like_sf"/>
</dbReference>
<dbReference type="EMBL" id="BAABAL010000018">
    <property type="protein sequence ID" value="GAA4024148.1"/>
    <property type="molecule type" value="Genomic_DNA"/>
</dbReference>
<dbReference type="SUPFAM" id="SSF51735">
    <property type="entry name" value="NAD(P)-binding Rossmann-fold domains"/>
    <property type="match status" value="1"/>
</dbReference>
<dbReference type="Gene3D" id="3.90.180.10">
    <property type="entry name" value="Medium-chain alcohol dehydrogenases, catalytic domain"/>
    <property type="match status" value="1"/>
</dbReference>
<organism evidence="4 5">
    <name type="scientific">Allokutzneria multivorans</name>
    <dbReference type="NCBI Taxonomy" id="1142134"/>
    <lineage>
        <taxon>Bacteria</taxon>
        <taxon>Bacillati</taxon>
        <taxon>Actinomycetota</taxon>
        <taxon>Actinomycetes</taxon>
        <taxon>Pseudonocardiales</taxon>
        <taxon>Pseudonocardiaceae</taxon>
        <taxon>Allokutzneria</taxon>
    </lineage>
</organism>
<keyword evidence="2" id="KW-0560">Oxidoreductase</keyword>
<evidence type="ECO:0000313" key="5">
    <source>
        <dbReference type="Proteomes" id="UP001501747"/>
    </source>
</evidence>
<name>A0ABP7TCA5_9PSEU</name>
<evidence type="ECO:0000256" key="2">
    <source>
        <dbReference type="ARBA" id="ARBA00023002"/>
    </source>
</evidence>
<reference evidence="5" key="1">
    <citation type="journal article" date="2019" name="Int. J. Syst. Evol. Microbiol.">
        <title>The Global Catalogue of Microorganisms (GCM) 10K type strain sequencing project: providing services to taxonomists for standard genome sequencing and annotation.</title>
        <authorList>
            <consortium name="The Broad Institute Genomics Platform"/>
            <consortium name="The Broad Institute Genome Sequencing Center for Infectious Disease"/>
            <person name="Wu L."/>
            <person name="Ma J."/>
        </authorList>
    </citation>
    <scope>NUCLEOTIDE SEQUENCE [LARGE SCALE GENOMIC DNA]</scope>
    <source>
        <strain evidence="5">JCM 17342</strain>
    </source>
</reference>
<dbReference type="InterPro" id="IPR036291">
    <property type="entry name" value="NAD(P)-bd_dom_sf"/>
</dbReference>
<protein>
    <submittedName>
        <fullName evidence="4">Zinc-binding dehydrogenase</fullName>
    </submittedName>
</protein>
<feature type="domain" description="Enoyl reductase (ER)" evidence="3">
    <location>
        <begin position="10"/>
        <end position="305"/>
    </location>
</feature>
<dbReference type="InterPro" id="IPR020843">
    <property type="entry name" value="ER"/>
</dbReference>
<dbReference type="InterPro" id="IPR013154">
    <property type="entry name" value="ADH-like_N"/>
</dbReference>
<dbReference type="SUPFAM" id="SSF50129">
    <property type="entry name" value="GroES-like"/>
    <property type="match status" value="1"/>
</dbReference>
<sequence>MRAVRVNGFGGPEVLELAEVPEPVPGPGEVLVEVSTVDVLFLDASLRRGWGAEYFGLEPPYVPGNGIAGRVTAAGEGAEAWVGARVAARTPGAYAERVVVGVKDLANVPEKLRDQTAAALVHDGATTLGVFDNAQVKPGERVLVTAAAGGLGILLVQLASAAGATVVAAARGEKKLELAREYGASEVVDYTELGWAERVGSADVVFDGAGGEIGRAALGITKRWFSGHGTSSGSFATGEAPAVTVKGIEQAQFTPEQAVRLIERALGEAVAGRLTPVVGQTFPLAEAAKAHEALEARAALGKTLLIV</sequence>
<dbReference type="SMART" id="SM00829">
    <property type="entry name" value="PKS_ER"/>
    <property type="match status" value="1"/>
</dbReference>
<comment type="caution">
    <text evidence="4">The sequence shown here is derived from an EMBL/GenBank/DDBJ whole genome shotgun (WGS) entry which is preliminary data.</text>
</comment>
<dbReference type="PROSITE" id="PS01162">
    <property type="entry name" value="QOR_ZETA_CRYSTAL"/>
    <property type="match status" value="1"/>
</dbReference>
<evidence type="ECO:0000259" key="3">
    <source>
        <dbReference type="SMART" id="SM00829"/>
    </source>
</evidence>
<dbReference type="Gene3D" id="3.40.50.720">
    <property type="entry name" value="NAD(P)-binding Rossmann-like Domain"/>
    <property type="match status" value="1"/>
</dbReference>